<dbReference type="Proteomes" id="UP000481421">
    <property type="component" value="Unassembled WGS sequence"/>
</dbReference>
<proteinExistence type="predicted"/>
<evidence type="ECO:0000256" key="1">
    <source>
        <dbReference type="SAM" id="MobiDB-lite"/>
    </source>
</evidence>
<feature type="compositionally biased region" description="Low complexity" evidence="1">
    <location>
        <begin position="25"/>
        <end position="50"/>
    </location>
</feature>
<protein>
    <submittedName>
        <fullName evidence="2">Uncharacterized protein</fullName>
    </submittedName>
</protein>
<keyword evidence="3" id="KW-1185">Reference proteome</keyword>
<dbReference type="EMBL" id="JAAIKE010000002">
    <property type="protein sequence ID" value="NEX46465.1"/>
    <property type="molecule type" value="Genomic_DNA"/>
</dbReference>
<evidence type="ECO:0000313" key="3">
    <source>
        <dbReference type="Proteomes" id="UP000481421"/>
    </source>
</evidence>
<organism evidence="2 3">
    <name type="scientific">Pseudotabrizicola algicola</name>
    <dbReference type="NCBI Taxonomy" id="2709381"/>
    <lineage>
        <taxon>Bacteria</taxon>
        <taxon>Pseudomonadati</taxon>
        <taxon>Pseudomonadota</taxon>
        <taxon>Alphaproteobacteria</taxon>
        <taxon>Rhodobacterales</taxon>
        <taxon>Paracoccaceae</taxon>
        <taxon>Pseudotabrizicola</taxon>
    </lineage>
</organism>
<reference evidence="2 3" key="1">
    <citation type="submission" date="2020-02" db="EMBL/GenBank/DDBJ databases">
        <title>Rhodobacter algicola sp. nov., isolated from microalga culture.</title>
        <authorList>
            <person name="Park C.-Y."/>
        </authorList>
    </citation>
    <scope>NUCLEOTIDE SEQUENCE [LARGE SCALE GENOMIC DNA]</scope>
    <source>
        <strain evidence="2 3">ETT8</strain>
    </source>
</reference>
<dbReference type="AlphaFoldDB" id="A0A6B3RR58"/>
<comment type="caution">
    <text evidence="2">The sequence shown here is derived from an EMBL/GenBank/DDBJ whole genome shotgun (WGS) entry which is preliminary data.</text>
</comment>
<sequence length="133" mass="13824">MRSSGVKLSVLTPRRFSKAELEINRGGSSQSTAAGAFASSTSSDAARTQSGQELRGPYTASHATTFSLRERSCGAARPGKGEFLLTIFYLSKTGPALSEVKDGGRAKGSAACPAMMLFGGNVPTPFAIALIYL</sequence>
<gene>
    <name evidence="2" type="ORF">G3572_09615</name>
</gene>
<accession>A0A6B3RR58</accession>
<evidence type="ECO:0000313" key="2">
    <source>
        <dbReference type="EMBL" id="NEX46465.1"/>
    </source>
</evidence>
<feature type="region of interest" description="Disordered" evidence="1">
    <location>
        <begin position="23"/>
        <end position="59"/>
    </location>
</feature>
<name>A0A6B3RR58_9RHOB</name>
<dbReference type="RefSeq" id="WP_164611144.1">
    <property type="nucleotide sequence ID" value="NZ_JAAIKE010000002.1"/>
</dbReference>